<dbReference type="Gene3D" id="3.30.990.10">
    <property type="entry name" value="Formiminotransferase, N-terminal subdomain"/>
    <property type="match status" value="1"/>
</dbReference>
<keyword evidence="4" id="KW-1185">Reference proteome</keyword>
<sequence>MDSVPNYNNDKKKTMKQYSMLLCCKVYISETRNKQALDSIERAARQDPETLIVNKFTDHDYNRAGYSLVSYVAHDSIGCPIYTPLHQTVVAMAEAAYEAINLETHCGSHPRLGVIDDIVCHPLARASLDEAAWLAKTIASDIGSRFQVPVYLFGAAHPTRNTLVTIRRELGYYRPNSLGNLWAGWAQPEILPEKPDEGPEMVSRSRGVTMIGARPWVATYNVPILSTDVSATRRIALMVSARGGGLPTVQAMALVHGEDTIEIACILLEPNKVGADLVQNRIEMLAAQEGFDVEKGYFTDLSPEMMVERYMKFISSDSS</sequence>
<comment type="caution">
    <text evidence="2">The sequence shown here is derived from an EMBL/GenBank/DDBJ whole genome shotgun (WGS) entry which is preliminary data.</text>
</comment>
<reference evidence="2" key="1">
    <citation type="submission" date="2017-07" db="EMBL/GenBank/DDBJ databases">
        <authorList>
            <person name="Sun Z.S."/>
            <person name="Albrecht U."/>
            <person name="Echele G."/>
            <person name="Lee C.C."/>
        </authorList>
    </citation>
    <scope>NUCLEOTIDE SEQUENCE</scope>
    <source>
        <strain evidence="2">UFG-1</strain>
        <tissue evidence="2">Leaf</tissue>
    </source>
</reference>
<protein>
    <submittedName>
        <fullName evidence="2">Formimidoyltetrahydrofolate cyclodeaminase</fullName>
        <ecNumber evidence="2">4.3.1.4</ecNumber>
    </submittedName>
</protein>
<dbReference type="PANTHER" id="PTHR12234:SF5">
    <property type="entry name" value="PUTATIVE, EXPRESSED-RELATED"/>
    <property type="match status" value="1"/>
</dbReference>
<dbReference type="SUPFAM" id="SSF55116">
    <property type="entry name" value="Formiminotransferase domain of formiminotransferase-cyclodeaminase"/>
    <property type="match status" value="1"/>
</dbReference>
<proteinExistence type="predicted"/>
<organism evidence="2 4">
    <name type="scientific">Handroanthus impetiginosus</name>
    <dbReference type="NCBI Taxonomy" id="429701"/>
    <lineage>
        <taxon>Eukaryota</taxon>
        <taxon>Viridiplantae</taxon>
        <taxon>Streptophyta</taxon>
        <taxon>Embryophyta</taxon>
        <taxon>Tracheophyta</taxon>
        <taxon>Spermatophyta</taxon>
        <taxon>Magnoliopsida</taxon>
        <taxon>eudicotyledons</taxon>
        <taxon>Gunneridae</taxon>
        <taxon>Pentapetalae</taxon>
        <taxon>asterids</taxon>
        <taxon>lamiids</taxon>
        <taxon>Lamiales</taxon>
        <taxon>Bignoniaceae</taxon>
        <taxon>Crescentiina</taxon>
        <taxon>Tabebuia alliance</taxon>
        <taxon>Handroanthus</taxon>
    </lineage>
</organism>
<dbReference type="AlphaFoldDB" id="A0A2G9GQ90"/>
<dbReference type="STRING" id="429701.A0A2G9GQ90"/>
<name>A0A2G9GQ90_9LAMI</name>
<dbReference type="EMBL" id="NKXS01004078">
    <property type="protein sequence ID" value="PIN07477.1"/>
    <property type="molecule type" value="Genomic_DNA"/>
</dbReference>
<reference evidence="4" key="2">
    <citation type="journal article" date="2018" name="Gigascience">
        <title>Genome assembly of the Pink Ipe (Handroanthus impetiginosus, Bignoniaceae), a highly valued, ecologically keystone Neotropical timber forest tree.</title>
        <authorList>
            <person name="Silva-Junior O.B."/>
            <person name="Grattapaglia D."/>
            <person name="Novaes E."/>
            <person name="Collevatti R.G."/>
        </authorList>
    </citation>
    <scope>NUCLEOTIDE SEQUENCE [LARGE SCALE GENOMIC DNA]</scope>
    <source>
        <strain evidence="4">cv. UFG-1</strain>
    </source>
</reference>
<dbReference type="EC" id="4.3.1.4" evidence="2"/>
<evidence type="ECO:0000313" key="4">
    <source>
        <dbReference type="Proteomes" id="UP000231279"/>
    </source>
</evidence>
<dbReference type="Pfam" id="PF07837">
    <property type="entry name" value="FTCD_N"/>
    <property type="match status" value="1"/>
</dbReference>
<evidence type="ECO:0000313" key="2">
    <source>
        <dbReference type="EMBL" id="PIN07477.1"/>
    </source>
</evidence>
<dbReference type="InterPro" id="IPR037064">
    <property type="entry name" value="Formiminotransferase_N_sf"/>
</dbReference>
<dbReference type="InterPro" id="IPR012886">
    <property type="entry name" value="Formiminotransferase_N"/>
</dbReference>
<dbReference type="InterPro" id="IPR022384">
    <property type="entry name" value="FormiminoTrfase_cat_dom_sf"/>
</dbReference>
<dbReference type="Proteomes" id="UP000231279">
    <property type="component" value="Unassembled WGS sequence"/>
</dbReference>
<dbReference type="Gene3D" id="3.30.70.670">
    <property type="entry name" value="Formiminotransferase, C-terminal subdomain"/>
    <property type="match status" value="1"/>
</dbReference>
<dbReference type="OrthoDB" id="48036at2759"/>
<keyword evidence="2" id="KW-0456">Lyase</keyword>
<evidence type="ECO:0000259" key="1">
    <source>
        <dbReference type="SMART" id="SM01222"/>
    </source>
</evidence>
<accession>A0A2G9GQ90</accession>
<dbReference type="PANTHER" id="PTHR12234">
    <property type="entry name" value="FORMIMINOTRANSFERASE-CYCLODEAMINASE"/>
    <property type="match status" value="1"/>
</dbReference>
<feature type="domain" description="Formiminotransferase N-terminal subdomain" evidence="1">
    <location>
        <begin position="20"/>
        <end position="215"/>
    </location>
</feature>
<dbReference type="InterPro" id="IPR051623">
    <property type="entry name" value="FTCD"/>
</dbReference>
<dbReference type="GO" id="GO:0005542">
    <property type="term" value="F:folic acid binding"/>
    <property type="evidence" value="ECO:0007669"/>
    <property type="project" value="InterPro"/>
</dbReference>
<dbReference type="InterPro" id="IPR037070">
    <property type="entry name" value="Formiminotransferase_C_sf"/>
</dbReference>
<reference evidence="2" key="3">
    <citation type="journal article" date="2018" name="Gigascience">
        <title>Genome assembly of the pink ipe (Handroanthus impetiginosus, Bignoniaceae), a highly-valued ecologically keystone neotropical timber forest tree.</title>
        <authorList>
            <person name="Silva-Junior O.B."/>
            <person name="Novaes E."/>
            <person name="Grattapaglia D."/>
            <person name="Collevatti R.G."/>
        </authorList>
    </citation>
    <scope>NUCLEOTIDE SEQUENCE [LARGE SCALE GENOMIC DNA]</scope>
    <source>
        <strain evidence="2">UFG-1</strain>
        <tissue evidence="2">Leaf</tissue>
    </source>
</reference>
<dbReference type="SMART" id="SM01222">
    <property type="entry name" value="FTCD_N"/>
    <property type="match status" value="1"/>
</dbReference>
<evidence type="ECO:0000313" key="3">
    <source>
        <dbReference type="EMBL" id="PIN13962.1"/>
    </source>
</evidence>
<gene>
    <name evidence="3" type="ORF">CDL12_13404</name>
    <name evidence="2" type="ORF">CDL12_19953</name>
</gene>
<dbReference type="GO" id="GO:0016740">
    <property type="term" value="F:transferase activity"/>
    <property type="evidence" value="ECO:0007669"/>
    <property type="project" value="InterPro"/>
</dbReference>
<dbReference type="EMBL" id="NKXS01002372">
    <property type="protein sequence ID" value="PIN13962.1"/>
    <property type="molecule type" value="Genomic_DNA"/>
</dbReference>
<dbReference type="GO" id="GO:0030412">
    <property type="term" value="F:formimidoyltetrahydrofolate cyclodeaminase activity"/>
    <property type="evidence" value="ECO:0007669"/>
    <property type="project" value="UniProtKB-EC"/>
</dbReference>